<feature type="domain" description="FIST C-domain" evidence="2">
    <location>
        <begin position="232"/>
        <end position="375"/>
    </location>
</feature>
<dbReference type="SMART" id="SM01204">
    <property type="entry name" value="FIST_C"/>
    <property type="match status" value="1"/>
</dbReference>
<keyword evidence="3" id="KW-0808">Transferase</keyword>
<accession>A0A919JDX6</accession>
<gene>
    <name evidence="3" type="ORF">Ani05nite_21900</name>
</gene>
<dbReference type="InterPro" id="IPR013702">
    <property type="entry name" value="FIST_domain_N"/>
</dbReference>
<evidence type="ECO:0000259" key="1">
    <source>
        <dbReference type="SMART" id="SM00897"/>
    </source>
</evidence>
<name>A0A919JDX6_9ACTN</name>
<proteinExistence type="predicted"/>
<protein>
    <submittedName>
        <fullName evidence="3">Histidine kinase</fullName>
    </submittedName>
</protein>
<dbReference type="Proteomes" id="UP000647172">
    <property type="component" value="Unassembled WGS sequence"/>
</dbReference>
<reference evidence="3" key="1">
    <citation type="submission" date="2021-01" db="EMBL/GenBank/DDBJ databases">
        <title>Whole genome shotgun sequence of Actinoplanes nipponensis NBRC 14063.</title>
        <authorList>
            <person name="Komaki H."/>
            <person name="Tamura T."/>
        </authorList>
    </citation>
    <scope>NUCLEOTIDE SEQUENCE</scope>
    <source>
        <strain evidence="3">NBRC 14063</strain>
    </source>
</reference>
<dbReference type="PANTHER" id="PTHR40252:SF2">
    <property type="entry name" value="BLR0328 PROTEIN"/>
    <property type="match status" value="1"/>
</dbReference>
<dbReference type="GO" id="GO:0016301">
    <property type="term" value="F:kinase activity"/>
    <property type="evidence" value="ECO:0007669"/>
    <property type="project" value="UniProtKB-KW"/>
</dbReference>
<dbReference type="RefSeq" id="WP_203767414.1">
    <property type="nucleotide sequence ID" value="NZ_BAAAYJ010000030.1"/>
</dbReference>
<feature type="domain" description="FIST" evidence="1">
    <location>
        <begin position="35"/>
        <end position="231"/>
    </location>
</feature>
<dbReference type="EMBL" id="BOMQ01000026">
    <property type="protein sequence ID" value="GIE48656.1"/>
    <property type="molecule type" value="Genomic_DNA"/>
</dbReference>
<dbReference type="SMART" id="SM00897">
    <property type="entry name" value="FIST"/>
    <property type="match status" value="1"/>
</dbReference>
<organism evidence="3 4">
    <name type="scientific">Actinoplanes nipponensis</name>
    <dbReference type="NCBI Taxonomy" id="135950"/>
    <lineage>
        <taxon>Bacteria</taxon>
        <taxon>Bacillati</taxon>
        <taxon>Actinomycetota</taxon>
        <taxon>Actinomycetes</taxon>
        <taxon>Micromonosporales</taxon>
        <taxon>Micromonosporaceae</taxon>
        <taxon>Actinoplanes</taxon>
    </lineage>
</organism>
<sequence>MDESPERWFGVGRSLLGDPAEAGAAAAREALRDRRASLLVVFASLPYATQAMAEAVHGAAGGAVPMIGCSTAGEFGPDGRGESVVVLAFGGPGFQTSVRAVPAGSCDLREAGMRAAACLDDITSEHRTVLLLGDGRSSDQQEMVRGAYAVAGAGVPLVGACAADGLTQTSTRHFFSDGAGVQVLTNGVLAAALGSAAPLGIGLAHGWRKTGEPMVVTRSHQGKIFELDGERALDVYLRRSGAAADLPSDPGAFFAFATVHPLGLSRRTGEDLRVIFAADVADGSISGLADTPEGAMAWYMEVDPEAVTGAAAAAAAQAVDALDGADPLGVFVFDCCVRGLALGPDGADAAGRQLAEALAGVPFGGFYSNGEIVRTTGAKGMHHLTVAALAVG</sequence>
<comment type="caution">
    <text evidence="3">The sequence shown here is derived from an EMBL/GenBank/DDBJ whole genome shotgun (WGS) entry which is preliminary data.</text>
</comment>
<dbReference type="Pfam" id="PF08495">
    <property type="entry name" value="FIST"/>
    <property type="match status" value="1"/>
</dbReference>
<keyword evidence="3" id="KW-0418">Kinase</keyword>
<evidence type="ECO:0000313" key="3">
    <source>
        <dbReference type="EMBL" id="GIE48656.1"/>
    </source>
</evidence>
<evidence type="ECO:0000259" key="2">
    <source>
        <dbReference type="SMART" id="SM01204"/>
    </source>
</evidence>
<evidence type="ECO:0000313" key="4">
    <source>
        <dbReference type="Proteomes" id="UP000647172"/>
    </source>
</evidence>
<dbReference type="Pfam" id="PF10442">
    <property type="entry name" value="FIST_C"/>
    <property type="match status" value="1"/>
</dbReference>
<keyword evidence="4" id="KW-1185">Reference proteome</keyword>
<dbReference type="AlphaFoldDB" id="A0A919JDX6"/>
<dbReference type="InterPro" id="IPR019494">
    <property type="entry name" value="FIST_C"/>
</dbReference>
<dbReference type="PANTHER" id="PTHR40252">
    <property type="entry name" value="BLR0328 PROTEIN"/>
    <property type="match status" value="1"/>
</dbReference>